<dbReference type="OrthoDB" id="9773078at2"/>
<dbReference type="InterPro" id="IPR013149">
    <property type="entry name" value="ADH-like_C"/>
</dbReference>
<dbReference type="InterPro" id="IPR013154">
    <property type="entry name" value="ADH-like_N"/>
</dbReference>
<evidence type="ECO:0000256" key="1">
    <source>
        <dbReference type="ARBA" id="ARBA00023002"/>
    </source>
</evidence>
<dbReference type="PANTHER" id="PTHR43401:SF3">
    <property type="entry name" value="L-GALACTONATE-5-DEHYDROGENASE"/>
    <property type="match status" value="1"/>
</dbReference>
<dbReference type="CDD" id="cd08261">
    <property type="entry name" value="Zn_ADH7"/>
    <property type="match status" value="1"/>
</dbReference>
<dbReference type="AlphaFoldDB" id="A0A0B2BYN4"/>
<feature type="domain" description="Alcohol dehydrogenase-like N-terminal" evidence="3">
    <location>
        <begin position="23"/>
        <end position="128"/>
    </location>
</feature>
<sequence length="334" mass="35216">MHSCICEEPGRLVLAERPAATRQPGEVLLAIRRVGLCGTDYHIMRGTQPYLSYPRVMGHELSAEVIEADEDSTFAPGTLVAVLPYLFCGTCRACLRGRENCCRNLSVLGVHQDGGLTDRMSLHPRFLIDATGLTPDQAAMVEFLSIGHHAVGRAALLAGDRVLVVGAGPIGMAVTLFAAQQGAAVTVLDGNAVRARFCTERLGAAHAIVPGDEAALAEASAGDGFDAVFDCTGSPAAMTEGFARVGHGGSYVLVSVVSATITFDDPEFHKRETTLLGSRNATRADFAAVIAAIRAGLVPTEALHTHSTPMRELPARMTEWMDPSSGVIKAIVTP</sequence>
<dbReference type="SUPFAM" id="SSF51735">
    <property type="entry name" value="NAD(P)-binding Rossmann-fold domains"/>
    <property type="match status" value="1"/>
</dbReference>
<dbReference type="InterPro" id="IPR011032">
    <property type="entry name" value="GroES-like_sf"/>
</dbReference>
<dbReference type="PANTHER" id="PTHR43401">
    <property type="entry name" value="L-THREONINE 3-DEHYDROGENASE"/>
    <property type="match status" value="1"/>
</dbReference>
<dbReference type="Proteomes" id="UP000030988">
    <property type="component" value="Unassembled WGS sequence"/>
</dbReference>
<dbReference type="RefSeq" id="WP_039097229.1">
    <property type="nucleotide sequence ID" value="NZ_JTDN01000002.1"/>
</dbReference>
<keyword evidence="1" id="KW-0560">Oxidoreductase</keyword>
<evidence type="ECO:0000313" key="5">
    <source>
        <dbReference type="Proteomes" id="UP000030988"/>
    </source>
</evidence>
<proteinExistence type="predicted"/>
<dbReference type="SUPFAM" id="SSF50129">
    <property type="entry name" value="GroES-like"/>
    <property type="match status" value="1"/>
</dbReference>
<name>A0A0B2BYN4_9SPHN</name>
<evidence type="ECO:0000259" key="2">
    <source>
        <dbReference type="Pfam" id="PF00107"/>
    </source>
</evidence>
<dbReference type="Gene3D" id="3.90.180.10">
    <property type="entry name" value="Medium-chain alcohol dehydrogenases, catalytic domain"/>
    <property type="match status" value="1"/>
</dbReference>
<dbReference type="EMBL" id="JTDN01000002">
    <property type="protein sequence ID" value="KHL24771.1"/>
    <property type="molecule type" value="Genomic_DNA"/>
</dbReference>
<gene>
    <name evidence="4" type="ORF">PK98_12735</name>
</gene>
<dbReference type="Pfam" id="PF08240">
    <property type="entry name" value="ADH_N"/>
    <property type="match status" value="1"/>
</dbReference>
<reference evidence="4 5" key="1">
    <citation type="submission" date="2014-11" db="EMBL/GenBank/DDBJ databases">
        <title>Draft genome sequence of Kirrobacter mercurialis.</title>
        <authorList>
            <person name="Coil D.A."/>
            <person name="Eisen J.A."/>
        </authorList>
    </citation>
    <scope>NUCLEOTIDE SEQUENCE [LARGE SCALE GENOMIC DNA]</scope>
    <source>
        <strain evidence="4 5">Coronado</strain>
    </source>
</reference>
<dbReference type="InterPro" id="IPR050129">
    <property type="entry name" value="Zn_alcohol_dh"/>
</dbReference>
<accession>A0A0B2BYN4</accession>
<keyword evidence="5" id="KW-1185">Reference proteome</keyword>
<organism evidence="4 5">
    <name type="scientific">Croceibacterium mercuriale</name>
    <dbReference type="NCBI Taxonomy" id="1572751"/>
    <lineage>
        <taxon>Bacteria</taxon>
        <taxon>Pseudomonadati</taxon>
        <taxon>Pseudomonadota</taxon>
        <taxon>Alphaproteobacteria</taxon>
        <taxon>Sphingomonadales</taxon>
        <taxon>Erythrobacteraceae</taxon>
        <taxon>Croceibacterium</taxon>
    </lineage>
</organism>
<dbReference type="GO" id="GO:0016491">
    <property type="term" value="F:oxidoreductase activity"/>
    <property type="evidence" value="ECO:0007669"/>
    <property type="project" value="UniProtKB-KW"/>
</dbReference>
<dbReference type="Gene3D" id="3.40.50.720">
    <property type="entry name" value="NAD(P)-binding Rossmann-like Domain"/>
    <property type="match status" value="1"/>
</dbReference>
<evidence type="ECO:0000313" key="4">
    <source>
        <dbReference type="EMBL" id="KHL24771.1"/>
    </source>
</evidence>
<dbReference type="InterPro" id="IPR036291">
    <property type="entry name" value="NAD(P)-bd_dom_sf"/>
</dbReference>
<comment type="caution">
    <text evidence="4">The sequence shown here is derived from an EMBL/GenBank/DDBJ whole genome shotgun (WGS) entry which is preliminary data.</text>
</comment>
<dbReference type="Pfam" id="PF00107">
    <property type="entry name" value="ADH_zinc_N"/>
    <property type="match status" value="1"/>
</dbReference>
<dbReference type="STRING" id="1572751.PK98_12735"/>
<protein>
    <submittedName>
        <fullName evidence="4">Dehydrogenase</fullName>
    </submittedName>
</protein>
<evidence type="ECO:0000259" key="3">
    <source>
        <dbReference type="Pfam" id="PF08240"/>
    </source>
</evidence>
<feature type="domain" description="Alcohol dehydrogenase-like C-terminal" evidence="2">
    <location>
        <begin position="169"/>
        <end position="293"/>
    </location>
</feature>